<evidence type="ECO:0000256" key="1">
    <source>
        <dbReference type="SAM" id="MobiDB-lite"/>
    </source>
</evidence>
<name>A0A176VZ14_MARPO</name>
<feature type="region of interest" description="Disordered" evidence="1">
    <location>
        <begin position="1"/>
        <end position="36"/>
    </location>
</feature>
<gene>
    <name evidence="2" type="ORF">AXG93_4604s1020</name>
</gene>
<dbReference type="EMBL" id="LVLJ01002297">
    <property type="protein sequence ID" value="OAE25633.1"/>
    <property type="molecule type" value="Genomic_DNA"/>
</dbReference>
<accession>A0A176VZ14</accession>
<comment type="caution">
    <text evidence="2">The sequence shown here is derived from an EMBL/GenBank/DDBJ whole genome shotgun (WGS) entry which is preliminary data.</text>
</comment>
<reference evidence="2" key="1">
    <citation type="submission" date="2016-03" db="EMBL/GenBank/DDBJ databases">
        <title>Mechanisms controlling the formation of the plant cell surface in tip-growing cells are functionally conserved among land plants.</title>
        <authorList>
            <person name="Honkanen S."/>
            <person name="Jones V.A."/>
            <person name="Morieri G."/>
            <person name="Champion C."/>
            <person name="Hetherington A.J."/>
            <person name="Kelly S."/>
            <person name="Saint-Marcoux D."/>
            <person name="Proust H."/>
            <person name="Prescott H."/>
            <person name="Dolan L."/>
        </authorList>
    </citation>
    <scope>NUCLEOTIDE SEQUENCE [LARGE SCALE GENOMIC DNA]</scope>
    <source>
        <tissue evidence="2">Whole gametophyte</tissue>
    </source>
</reference>
<sequence>MKDPPKEAKEQGGDTEAETSNEEQRPLGQPTVYTPSEKVTVELRDKLELSQRGFERELKRVEELTATLAARDQSHVVELAAKAKELADCETVRSSELEQNKKLDANCNEMQSQLSAVE</sequence>
<organism evidence="2 3">
    <name type="scientific">Marchantia polymorpha subsp. ruderalis</name>
    <dbReference type="NCBI Taxonomy" id="1480154"/>
    <lineage>
        <taxon>Eukaryota</taxon>
        <taxon>Viridiplantae</taxon>
        <taxon>Streptophyta</taxon>
        <taxon>Embryophyta</taxon>
        <taxon>Marchantiophyta</taxon>
        <taxon>Marchantiopsida</taxon>
        <taxon>Marchantiidae</taxon>
        <taxon>Marchantiales</taxon>
        <taxon>Marchantiaceae</taxon>
        <taxon>Marchantia</taxon>
    </lineage>
</organism>
<proteinExistence type="predicted"/>
<evidence type="ECO:0000313" key="2">
    <source>
        <dbReference type="EMBL" id="OAE25633.1"/>
    </source>
</evidence>
<dbReference type="Proteomes" id="UP000077202">
    <property type="component" value="Unassembled WGS sequence"/>
</dbReference>
<keyword evidence="3" id="KW-1185">Reference proteome</keyword>
<feature type="compositionally biased region" description="Basic and acidic residues" evidence="1">
    <location>
        <begin position="1"/>
        <end position="12"/>
    </location>
</feature>
<protein>
    <submittedName>
        <fullName evidence="2">Uncharacterized protein</fullName>
    </submittedName>
</protein>
<dbReference type="AlphaFoldDB" id="A0A176VZ14"/>
<evidence type="ECO:0000313" key="3">
    <source>
        <dbReference type="Proteomes" id="UP000077202"/>
    </source>
</evidence>